<protein>
    <recommendedName>
        <fullName evidence="3">Phasin domain-containing protein</fullName>
    </recommendedName>
</protein>
<feature type="region of interest" description="Disordered" evidence="1">
    <location>
        <begin position="177"/>
        <end position="214"/>
    </location>
</feature>
<dbReference type="EMBL" id="CABM01000002">
    <property type="protein sequence ID" value="CBH95225.1"/>
    <property type="molecule type" value="Genomic_DNA"/>
</dbReference>
<evidence type="ECO:0008006" key="3">
    <source>
        <dbReference type="Google" id="ProtNLM"/>
    </source>
</evidence>
<gene>
    <name evidence="2" type="ORF">CARN2_0612</name>
</gene>
<sequence>MSKKTLNLQTTGPNDTHAEVMGKLFVDGVLPLALLAEGFAGGYSGAECDLTAMHARMETAADAAASGDLGGLERMLAAQAQALNLMFTELARRASANMGQNLTTTEAYLKLAFRAQAQSRATVEALGEMKNPRAVAFVKQANFAQQQQVNNCTPAPAREIQNPQNELLEDARHEQITLDTRTTRKASRSNPAMEALGAQHRAEDGAGQSKGCGK</sequence>
<evidence type="ECO:0000313" key="2">
    <source>
        <dbReference type="EMBL" id="CBH95225.1"/>
    </source>
</evidence>
<proteinExistence type="predicted"/>
<evidence type="ECO:0000256" key="1">
    <source>
        <dbReference type="SAM" id="MobiDB-lite"/>
    </source>
</evidence>
<organism evidence="2">
    <name type="scientific">mine drainage metagenome</name>
    <dbReference type="NCBI Taxonomy" id="410659"/>
    <lineage>
        <taxon>unclassified sequences</taxon>
        <taxon>metagenomes</taxon>
        <taxon>ecological metagenomes</taxon>
    </lineage>
</organism>
<accession>E6PJS6</accession>
<reference evidence="2" key="1">
    <citation type="submission" date="2009-10" db="EMBL/GenBank/DDBJ databases">
        <title>Diversity of trophic interactions inside an arsenic-rich microbial ecosystem.</title>
        <authorList>
            <person name="Bertin P.N."/>
            <person name="Heinrich-Salmeron A."/>
            <person name="Pelletier E."/>
            <person name="Goulhen-Chollet F."/>
            <person name="Arsene-Ploetze F."/>
            <person name="Gallien S."/>
            <person name="Calteau A."/>
            <person name="Vallenet D."/>
            <person name="Casiot C."/>
            <person name="Chane-Woon-Ming B."/>
            <person name="Giloteaux L."/>
            <person name="Barakat M."/>
            <person name="Bonnefoy V."/>
            <person name="Bruneel O."/>
            <person name="Chandler M."/>
            <person name="Cleiss J."/>
            <person name="Duran R."/>
            <person name="Elbaz-Poulichet F."/>
            <person name="Fonknechten N."/>
            <person name="Lauga B."/>
            <person name="Mornico D."/>
            <person name="Ortet P."/>
            <person name="Schaeffer C."/>
            <person name="Siguier P."/>
            <person name="Alexander Thil Smith A."/>
            <person name="Van Dorsselaer A."/>
            <person name="Weissenbach J."/>
            <person name="Medigue C."/>
            <person name="Le Paslier D."/>
        </authorList>
    </citation>
    <scope>NUCLEOTIDE SEQUENCE</scope>
</reference>
<dbReference type="AlphaFoldDB" id="E6PJS6"/>
<comment type="caution">
    <text evidence="2">The sequence shown here is derived from an EMBL/GenBank/DDBJ whole genome shotgun (WGS) entry which is preliminary data.</text>
</comment>
<name>E6PJS6_9ZZZZ</name>